<dbReference type="InterPro" id="IPR001453">
    <property type="entry name" value="MoaB/Mog_dom"/>
</dbReference>
<feature type="compositionally biased region" description="Basic and acidic residues" evidence="3">
    <location>
        <begin position="1"/>
        <end position="16"/>
    </location>
</feature>
<evidence type="ECO:0000313" key="6">
    <source>
        <dbReference type="Proteomes" id="UP001422074"/>
    </source>
</evidence>
<accession>A0ABU9WVH3</accession>
<evidence type="ECO:0000259" key="4">
    <source>
        <dbReference type="SMART" id="SM00852"/>
    </source>
</evidence>
<feature type="region of interest" description="Disordered" evidence="3">
    <location>
        <begin position="1"/>
        <end position="20"/>
    </location>
</feature>
<dbReference type="Proteomes" id="UP001422074">
    <property type="component" value="Unassembled WGS sequence"/>
</dbReference>
<evidence type="ECO:0000256" key="1">
    <source>
        <dbReference type="ARBA" id="ARBA00005046"/>
    </source>
</evidence>
<evidence type="ECO:0000313" key="5">
    <source>
        <dbReference type="EMBL" id="MEN2743166.1"/>
    </source>
</evidence>
<dbReference type="EMBL" id="JBDFRB010000001">
    <property type="protein sequence ID" value="MEN2743166.1"/>
    <property type="molecule type" value="Genomic_DNA"/>
</dbReference>
<dbReference type="PANTHER" id="PTHR43764:SF1">
    <property type="entry name" value="MOLYBDOPTERIN MOLYBDOTRANSFERASE"/>
    <property type="match status" value="1"/>
</dbReference>
<dbReference type="InterPro" id="IPR036425">
    <property type="entry name" value="MoaB/Mog-like_dom_sf"/>
</dbReference>
<sequence>MGERIRGVPVHDHGHGDAGAGRRAGIVIASTRAATGVYTDQTGPVIADWLAEHGFEVVPPAVVPDGPSVGAAIRALLAMEPAVIITSGGTGLSPDDTTPEQTLPLLDREVPGVVEAIRRVGSHKAPTSVLTRGHAGTAGKTFIVNLPGSPAGVMDGLAVLDPILGHICGQLEGGHGH</sequence>
<organism evidence="5 6">
    <name type="scientific">Sinomonas halotolerans</name>
    <dbReference type="NCBI Taxonomy" id="1644133"/>
    <lineage>
        <taxon>Bacteria</taxon>
        <taxon>Bacillati</taxon>
        <taxon>Actinomycetota</taxon>
        <taxon>Actinomycetes</taxon>
        <taxon>Micrococcales</taxon>
        <taxon>Micrococcaceae</taxon>
        <taxon>Sinomonas</taxon>
    </lineage>
</organism>
<keyword evidence="6" id="KW-1185">Reference proteome</keyword>
<protein>
    <submittedName>
        <fullName evidence="5">MogA/MoaB family molybdenum cofactor biosynthesis protein</fullName>
    </submittedName>
</protein>
<evidence type="ECO:0000256" key="2">
    <source>
        <dbReference type="ARBA" id="ARBA00023150"/>
    </source>
</evidence>
<feature type="domain" description="MoaB/Mog" evidence="4">
    <location>
        <begin position="25"/>
        <end position="167"/>
    </location>
</feature>
<keyword evidence="2" id="KW-0501">Molybdenum cofactor biosynthesis</keyword>
<dbReference type="PANTHER" id="PTHR43764">
    <property type="entry name" value="MOLYBDENUM COFACTOR BIOSYNTHESIS"/>
    <property type="match status" value="1"/>
</dbReference>
<dbReference type="Gene3D" id="3.40.980.10">
    <property type="entry name" value="MoaB/Mog-like domain"/>
    <property type="match status" value="1"/>
</dbReference>
<comment type="caution">
    <text evidence="5">The sequence shown here is derived from an EMBL/GenBank/DDBJ whole genome shotgun (WGS) entry which is preliminary data.</text>
</comment>
<dbReference type="SMART" id="SM00852">
    <property type="entry name" value="MoCF_biosynth"/>
    <property type="match status" value="1"/>
</dbReference>
<gene>
    <name evidence="5" type="ORF">ABCQ75_01265</name>
</gene>
<dbReference type="InterPro" id="IPR051920">
    <property type="entry name" value="MPT_Adenylyltrnsfr/MoaC-Rel"/>
</dbReference>
<dbReference type="NCBIfam" id="TIGR00177">
    <property type="entry name" value="molyb_syn"/>
    <property type="match status" value="1"/>
</dbReference>
<name>A0ABU9WVH3_9MICC</name>
<dbReference type="RefSeq" id="WP_345882615.1">
    <property type="nucleotide sequence ID" value="NZ_JBDFRB010000001.1"/>
</dbReference>
<proteinExistence type="predicted"/>
<dbReference type="Pfam" id="PF00994">
    <property type="entry name" value="MoCF_biosynth"/>
    <property type="match status" value="1"/>
</dbReference>
<dbReference type="SUPFAM" id="SSF53218">
    <property type="entry name" value="Molybdenum cofactor biosynthesis proteins"/>
    <property type="match status" value="1"/>
</dbReference>
<comment type="pathway">
    <text evidence="1">Cofactor biosynthesis; molybdopterin biosynthesis.</text>
</comment>
<evidence type="ECO:0000256" key="3">
    <source>
        <dbReference type="SAM" id="MobiDB-lite"/>
    </source>
</evidence>
<dbReference type="CDD" id="cd00886">
    <property type="entry name" value="MogA_MoaB"/>
    <property type="match status" value="1"/>
</dbReference>
<reference evidence="5 6" key="1">
    <citation type="submission" date="2024-05" db="EMBL/GenBank/DDBJ databases">
        <title>Sinomonas sp. nov., isolated from a waste landfill.</title>
        <authorList>
            <person name="Zhao Y."/>
        </authorList>
    </citation>
    <scope>NUCLEOTIDE SEQUENCE [LARGE SCALE GENOMIC DNA]</scope>
    <source>
        <strain evidence="5 6">CCTCC AB2014300</strain>
    </source>
</reference>